<feature type="chain" id="PRO_5022686178" description="DUF4148 domain-containing protein" evidence="1">
    <location>
        <begin position="19"/>
        <end position="98"/>
    </location>
</feature>
<feature type="signal peptide" evidence="1">
    <location>
        <begin position="1"/>
        <end position="18"/>
    </location>
</feature>
<evidence type="ECO:0000313" key="2">
    <source>
        <dbReference type="EMBL" id="TXC72359.1"/>
    </source>
</evidence>
<sequence length="98" mass="10774">MKLLVSLLLIGTPALVEAQAFQPSMPPAPAFDTARRLDGVFNYVRSNDTPTMRAQKLRRAIALREEAAVLLANDGGTLSDHNRAYVRRKALNILDGSR</sequence>
<dbReference type="EMBL" id="VOQR01000001">
    <property type="protein sequence ID" value="TXC72359.1"/>
    <property type="molecule type" value="Genomic_DNA"/>
</dbReference>
<evidence type="ECO:0000313" key="3">
    <source>
        <dbReference type="Proteomes" id="UP000321250"/>
    </source>
</evidence>
<keyword evidence="3" id="KW-1185">Reference proteome</keyword>
<gene>
    <name evidence="2" type="ORF">FSB78_16465</name>
</gene>
<evidence type="ECO:0008006" key="4">
    <source>
        <dbReference type="Google" id="ProtNLM"/>
    </source>
</evidence>
<proteinExistence type="predicted"/>
<reference evidence="2 3" key="1">
    <citation type="journal article" date="2013" name="Antonie Van Leeuwenhoek">
        <title>Sphingomonas ginsenosidivorax sp. nov., with the ability to transform ginsenosides.</title>
        <authorList>
            <person name="Jin X.F."/>
            <person name="Kim J.K."/>
            <person name="Liu Q.M."/>
            <person name="Kang M.S."/>
            <person name="He D."/>
            <person name="Jin F.X."/>
            <person name="Kim S.C."/>
            <person name="Im W.T."/>
        </authorList>
    </citation>
    <scope>NUCLEOTIDE SEQUENCE [LARGE SCALE GENOMIC DNA]</scope>
    <source>
        <strain evidence="2 3">KHI67</strain>
    </source>
</reference>
<dbReference type="Proteomes" id="UP000321250">
    <property type="component" value="Unassembled WGS sequence"/>
</dbReference>
<dbReference type="AlphaFoldDB" id="A0A5C6UI36"/>
<organism evidence="2 3">
    <name type="scientific">Sphingomonas ginsenosidivorax</name>
    <dbReference type="NCBI Taxonomy" id="862135"/>
    <lineage>
        <taxon>Bacteria</taxon>
        <taxon>Pseudomonadati</taxon>
        <taxon>Pseudomonadota</taxon>
        <taxon>Alphaproteobacteria</taxon>
        <taxon>Sphingomonadales</taxon>
        <taxon>Sphingomonadaceae</taxon>
        <taxon>Sphingomonas</taxon>
    </lineage>
</organism>
<keyword evidence="1" id="KW-0732">Signal</keyword>
<comment type="caution">
    <text evidence="2">The sequence shown here is derived from an EMBL/GenBank/DDBJ whole genome shotgun (WGS) entry which is preliminary data.</text>
</comment>
<name>A0A5C6UI36_9SPHN</name>
<accession>A0A5C6UI36</accession>
<dbReference type="RefSeq" id="WP_147083633.1">
    <property type="nucleotide sequence ID" value="NZ_VOQR01000001.1"/>
</dbReference>
<protein>
    <recommendedName>
        <fullName evidence="4">DUF4148 domain-containing protein</fullName>
    </recommendedName>
</protein>
<evidence type="ECO:0000256" key="1">
    <source>
        <dbReference type="SAM" id="SignalP"/>
    </source>
</evidence>